<feature type="transmembrane region" description="Helical" evidence="2">
    <location>
        <begin position="100"/>
        <end position="123"/>
    </location>
</feature>
<keyword evidence="4" id="KW-1185">Reference proteome</keyword>
<protein>
    <recommendedName>
        <fullName evidence="5">Transmembrane protein</fullName>
    </recommendedName>
</protein>
<name>A0A3B6TKP4_WHEAT</name>
<organism evidence="3">
    <name type="scientific">Triticum aestivum</name>
    <name type="common">Wheat</name>
    <dbReference type="NCBI Taxonomy" id="4565"/>
    <lineage>
        <taxon>Eukaryota</taxon>
        <taxon>Viridiplantae</taxon>
        <taxon>Streptophyta</taxon>
        <taxon>Embryophyta</taxon>
        <taxon>Tracheophyta</taxon>
        <taxon>Spermatophyta</taxon>
        <taxon>Magnoliopsida</taxon>
        <taxon>Liliopsida</taxon>
        <taxon>Poales</taxon>
        <taxon>Poaceae</taxon>
        <taxon>BOP clade</taxon>
        <taxon>Pooideae</taxon>
        <taxon>Triticodae</taxon>
        <taxon>Triticeae</taxon>
        <taxon>Triticinae</taxon>
        <taxon>Triticum</taxon>
    </lineage>
</organism>
<dbReference type="EnsemblPlants" id="TraesCS7D02G461000.1">
    <property type="protein sequence ID" value="TraesCS7D02G461000.1"/>
    <property type="gene ID" value="TraesCS7D02G461000"/>
</dbReference>
<reference evidence="3" key="1">
    <citation type="submission" date="2018-08" db="EMBL/GenBank/DDBJ databases">
        <authorList>
            <person name="Rossello M."/>
        </authorList>
    </citation>
    <scope>NUCLEOTIDE SEQUENCE [LARGE SCALE GENOMIC DNA]</scope>
    <source>
        <strain evidence="3">cv. Chinese Spring</strain>
    </source>
</reference>
<evidence type="ECO:0008006" key="5">
    <source>
        <dbReference type="Google" id="ProtNLM"/>
    </source>
</evidence>
<evidence type="ECO:0000313" key="3">
    <source>
        <dbReference type="EnsemblPlants" id="TraesCS7D02G461000.1"/>
    </source>
</evidence>
<keyword evidence="2" id="KW-0812">Transmembrane</keyword>
<evidence type="ECO:0000256" key="1">
    <source>
        <dbReference type="SAM" id="MobiDB-lite"/>
    </source>
</evidence>
<dbReference type="Proteomes" id="UP000019116">
    <property type="component" value="Chromosome 7D"/>
</dbReference>
<dbReference type="Gramene" id="TraesWEE_scaffold_069192_01G000200.1">
    <property type="protein sequence ID" value="TraesWEE_scaffold_069192_01G000200.1"/>
    <property type="gene ID" value="TraesWEE_scaffold_069192_01G000200"/>
</dbReference>
<keyword evidence="2" id="KW-1133">Transmembrane helix</keyword>
<sequence>MCGCAEALVRAVVAFFDAFLVDCFLFWFRRHRRRPDSPASAHRDPLVPKDWTGEALPASDEEKGFVESTLPNQQLVDGDDTDEELRREPILLCRTLLQLIHYPVLLVLISLVVLLVLGALFVIPRSNIKGNMVNLAQASLAILFEAVFR</sequence>
<dbReference type="Gramene" id="TraesCS7D03G1093800.1">
    <property type="protein sequence ID" value="TraesCS7D03G1093800.1.CDS"/>
    <property type="gene ID" value="TraesCS7D03G1093800"/>
</dbReference>
<keyword evidence="2" id="KW-0472">Membrane</keyword>
<accession>A0A3B6TKP4</accession>
<dbReference type="AlphaFoldDB" id="A0A3B6TKP4"/>
<evidence type="ECO:0000256" key="2">
    <source>
        <dbReference type="SAM" id="Phobius"/>
    </source>
</evidence>
<dbReference type="Gramene" id="TraesROB_scaffold_112559_01G000200.1">
    <property type="protein sequence ID" value="TraesROB_scaffold_112559_01G000200.1"/>
    <property type="gene ID" value="TraesROB_scaffold_112559_01G000200"/>
</dbReference>
<dbReference type="Gramene" id="TraesCLE_scaffold_047230_01G000100.1">
    <property type="protein sequence ID" value="TraesCLE_scaffold_047230_01G000100.1"/>
    <property type="gene ID" value="TraesCLE_scaffold_047230_01G000100"/>
</dbReference>
<dbReference type="STRING" id="4565.A0A3B6TKP4"/>
<evidence type="ECO:0000313" key="4">
    <source>
        <dbReference type="Proteomes" id="UP000019116"/>
    </source>
</evidence>
<feature type="transmembrane region" description="Helical" evidence="2">
    <location>
        <begin position="7"/>
        <end position="28"/>
    </location>
</feature>
<proteinExistence type="predicted"/>
<feature type="region of interest" description="Disordered" evidence="1">
    <location>
        <begin position="35"/>
        <end position="54"/>
    </location>
</feature>
<reference evidence="3" key="2">
    <citation type="submission" date="2018-10" db="UniProtKB">
        <authorList>
            <consortium name="EnsemblPlants"/>
        </authorList>
    </citation>
    <scope>IDENTIFICATION</scope>
</reference>
<dbReference type="Gramene" id="TraesCS7D02G461000.1">
    <property type="protein sequence ID" value="TraesCS7D02G461000.1"/>
    <property type="gene ID" value="TraesCS7D02G461000"/>
</dbReference>
<dbReference type="Gramene" id="TraesCAD_scaffold_036252_01G000200.1">
    <property type="protein sequence ID" value="TraesCAD_scaffold_036252_01G000200.1"/>
    <property type="gene ID" value="TraesCAD_scaffold_036252_01G000200"/>
</dbReference>
<dbReference type="OrthoDB" id="10281619at2759"/>